<accession>A0ABQ4ZTP5</accession>
<sequence>MACTRGQCKFQENVVTNNFVQIAFRHDLLHSRSSFVHDYASLILDFCRSENGTGQHVLSPVEVTGFDATLSLIQIRILHKKVMLDGSLSTFHVGTAVPIK</sequence>
<dbReference type="Proteomes" id="UP001151760">
    <property type="component" value="Unassembled WGS sequence"/>
</dbReference>
<organism evidence="1 2">
    <name type="scientific">Tanacetum coccineum</name>
    <dbReference type="NCBI Taxonomy" id="301880"/>
    <lineage>
        <taxon>Eukaryota</taxon>
        <taxon>Viridiplantae</taxon>
        <taxon>Streptophyta</taxon>
        <taxon>Embryophyta</taxon>
        <taxon>Tracheophyta</taxon>
        <taxon>Spermatophyta</taxon>
        <taxon>Magnoliopsida</taxon>
        <taxon>eudicotyledons</taxon>
        <taxon>Gunneridae</taxon>
        <taxon>Pentapetalae</taxon>
        <taxon>asterids</taxon>
        <taxon>campanulids</taxon>
        <taxon>Asterales</taxon>
        <taxon>Asteraceae</taxon>
        <taxon>Asteroideae</taxon>
        <taxon>Anthemideae</taxon>
        <taxon>Anthemidinae</taxon>
        <taxon>Tanacetum</taxon>
    </lineage>
</organism>
<keyword evidence="2" id="KW-1185">Reference proteome</keyword>
<proteinExistence type="predicted"/>
<gene>
    <name evidence="1" type="ORF">Tco_0800622</name>
</gene>
<evidence type="ECO:0000313" key="2">
    <source>
        <dbReference type="Proteomes" id="UP001151760"/>
    </source>
</evidence>
<protein>
    <submittedName>
        <fullName evidence="1">Uncharacterized protein</fullName>
    </submittedName>
</protein>
<reference evidence="1" key="1">
    <citation type="journal article" date="2022" name="Int. J. Mol. Sci.">
        <title>Draft Genome of Tanacetum Coccineum: Genomic Comparison of Closely Related Tanacetum-Family Plants.</title>
        <authorList>
            <person name="Yamashiro T."/>
            <person name="Shiraishi A."/>
            <person name="Nakayama K."/>
            <person name="Satake H."/>
        </authorList>
    </citation>
    <scope>NUCLEOTIDE SEQUENCE</scope>
</reference>
<name>A0ABQ4ZTP5_9ASTR</name>
<comment type="caution">
    <text evidence="1">The sequence shown here is derived from an EMBL/GenBank/DDBJ whole genome shotgun (WGS) entry which is preliminary data.</text>
</comment>
<evidence type="ECO:0000313" key="1">
    <source>
        <dbReference type="EMBL" id="GJS93654.1"/>
    </source>
</evidence>
<dbReference type="EMBL" id="BQNB010011673">
    <property type="protein sequence ID" value="GJS93654.1"/>
    <property type="molecule type" value="Genomic_DNA"/>
</dbReference>
<reference evidence="1" key="2">
    <citation type="submission" date="2022-01" db="EMBL/GenBank/DDBJ databases">
        <authorList>
            <person name="Yamashiro T."/>
            <person name="Shiraishi A."/>
            <person name="Satake H."/>
            <person name="Nakayama K."/>
        </authorList>
    </citation>
    <scope>NUCLEOTIDE SEQUENCE</scope>
</reference>